<keyword evidence="1" id="KW-0472">Membrane</keyword>
<protein>
    <recommendedName>
        <fullName evidence="4">DUF916 domain-containing protein</fullName>
    </recommendedName>
</protein>
<sequence length="333" mass="35011">MTTVDAALSTLPAHAEGSEPTVSWAAVPADEEGPDGRRWVENVLDPGASKTEHLAVTNLGSDPVTFALKAADGYFTDTGRFTMLPSASTSVDAGTWIAVQDTVDVQPGETEVVAFTISVPEGAAPGDHPAGIAATVLARPAAGDPQGVGVEGRVGFRVLTRVTGDLTPALALDDVVVRYEYSWNPFAPGQVSVEYTLRNEGNVALGVKDRVFSVSPGGDDPGETGSPELTEMFAGDERTIRSEVQDVWPLGPLTARVAVHPTALQGGEPVLEPATAEVTAWVFPWPQSAVVLIVAVTVVLVRLDMRRRRRVWAERIAEARALGRAESDAGTAG</sequence>
<evidence type="ECO:0000313" key="3">
    <source>
        <dbReference type="Proteomes" id="UP000478836"/>
    </source>
</evidence>
<keyword evidence="3" id="KW-1185">Reference proteome</keyword>
<accession>A0ABQ6VBY0</accession>
<evidence type="ECO:0000313" key="2">
    <source>
        <dbReference type="EMBL" id="KAB1867726.1"/>
    </source>
</evidence>
<dbReference type="EMBL" id="WAAO01000001">
    <property type="protein sequence ID" value="KAB1867726.1"/>
    <property type="molecule type" value="Genomic_DNA"/>
</dbReference>
<gene>
    <name evidence="2" type="ORF">F6A08_06550</name>
</gene>
<dbReference type="Proteomes" id="UP000478836">
    <property type="component" value="Unassembled WGS sequence"/>
</dbReference>
<proteinExistence type="predicted"/>
<comment type="caution">
    <text evidence="2">The sequence shown here is derived from an EMBL/GenBank/DDBJ whole genome shotgun (WGS) entry which is preliminary data.</text>
</comment>
<name>A0ABQ6VBY0_9MICO</name>
<evidence type="ECO:0008006" key="4">
    <source>
        <dbReference type="Google" id="ProtNLM"/>
    </source>
</evidence>
<reference evidence="3" key="1">
    <citation type="submission" date="2019-09" db="EMBL/GenBank/DDBJ databases">
        <title>Whole genome sequencing of Microbacterium maritypicum.</title>
        <authorList>
            <person name="Lenchi N."/>
        </authorList>
    </citation>
    <scope>NUCLEOTIDE SEQUENCE [LARGE SCALE GENOMIC DNA]</scope>
    <source>
        <strain evidence="3">G1</strain>
    </source>
</reference>
<keyword evidence="1" id="KW-0812">Transmembrane</keyword>
<keyword evidence="1" id="KW-1133">Transmembrane helix</keyword>
<organism evidence="2 3">
    <name type="scientific">Microbacterium algeriense</name>
    <dbReference type="NCBI Taxonomy" id="2615184"/>
    <lineage>
        <taxon>Bacteria</taxon>
        <taxon>Bacillati</taxon>
        <taxon>Actinomycetota</taxon>
        <taxon>Actinomycetes</taxon>
        <taxon>Micrococcales</taxon>
        <taxon>Microbacteriaceae</taxon>
        <taxon>Microbacterium</taxon>
    </lineage>
</organism>
<feature type="transmembrane region" description="Helical" evidence="1">
    <location>
        <begin position="281"/>
        <end position="301"/>
    </location>
</feature>
<evidence type="ECO:0000256" key="1">
    <source>
        <dbReference type="SAM" id="Phobius"/>
    </source>
</evidence>